<dbReference type="Proteomes" id="UP000006867">
    <property type="component" value="Chromosome"/>
</dbReference>
<name>A0ABM5LU04_BACA1</name>
<evidence type="ECO:0000313" key="1">
    <source>
        <dbReference type="EMBL" id="ADP31265.1"/>
    </source>
</evidence>
<dbReference type="EMBL" id="CP002207">
    <property type="protein sequence ID" value="ADP31265.1"/>
    <property type="molecule type" value="Genomic_DNA"/>
</dbReference>
<proteinExistence type="predicted"/>
<gene>
    <name evidence="1" type="ordered locus">BATR1942_01535</name>
</gene>
<sequence length="36" mass="4268">MSLVERYTKQNKISAKQQTDRFISGILVHKVKFFIL</sequence>
<organism evidence="1 2">
    <name type="scientific">Bacillus atrophaeus (strain 1942)</name>
    <dbReference type="NCBI Taxonomy" id="720555"/>
    <lineage>
        <taxon>Bacteria</taxon>
        <taxon>Bacillati</taxon>
        <taxon>Bacillota</taxon>
        <taxon>Bacilli</taxon>
        <taxon>Bacillales</taxon>
        <taxon>Bacillaceae</taxon>
        <taxon>Bacillus</taxon>
    </lineage>
</organism>
<accession>A0ABM5LU04</accession>
<evidence type="ECO:0000313" key="2">
    <source>
        <dbReference type="Proteomes" id="UP000006867"/>
    </source>
</evidence>
<reference evidence="1 2" key="1">
    <citation type="journal article" date="2011" name="Front. Microbiol.">
        <title>Genomic signatures of strain selection and enhancement in Bacillus atrophaeus var. globigii, a historical biowarfare simulant.</title>
        <authorList>
            <person name="Gibbons H.S."/>
            <person name="Broomall S.M."/>
            <person name="McNew L.A."/>
            <person name="Daligault H."/>
            <person name="Chapman C."/>
            <person name="Bruce D."/>
            <person name="Karavis M."/>
            <person name="Krepps M."/>
            <person name="McGregor P.A."/>
            <person name="Hong C."/>
            <person name="Park K.H."/>
            <person name="Akmal A."/>
            <person name="Feldman A."/>
            <person name="Lin J.S."/>
            <person name="Chang W.E."/>
            <person name="Higgs B.W."/>
            <person name="Demirev P."/>
            <person name="Lindquist J."/>
            <person name="Liem A."/>
            <person name="Fochler E."/>
            <person name="Read T.D."/>
            <person name="Tapia R."/>
            <person name="Johnson S."/>
            <person name="Bishop-Lilly K.A."/>
            <person name="Detter C."/>
            <person name="Han C."/>
            <person name="Sozhamannan S."/>
            <person name="Rosenzweig C.N."/>
            <person name="Skowronski E.W."/>
        </authorList>
    </citation>
    <scope>NUCLEOTIDE SEQUENCE [LARGE SCALE GENOMIC DNA]</scope>
    <source>
        <strain evidence="1 2">1942</strain>
    </source>
</reference>
<protein>
    <submittedName>
        <fullName evidence="1">Uncharacterized protein</fullName>
    </submittedName>
</protein>
<keyword evidence="2" id="KW-1185">Reference proteome</keyword>